<dbReference type="PANTHER" id="PTHR34216">
    <property type="match status" value="1"/>
</dbReference>
<dbReference type="AlphaFoldDB" id="A0A4P7GH45"/>
<feature type="domain" description="NodB homology" evidence="3">
    <location>
        <begin position="77"/>
        <end position="309"/>
    </location>
</feature>
<dbReference type="InterPro" id="IPR002509">
    <property type="entry name" value="NODB_dom"/>
</dbReference>
<gene>
    <name evidence="4" type="ORF">EXE57_01940</name>
</gene>
<dbReference type="CDD" id="cd10918">
    <property type="entry name" value="CE4_NodB_like_5s_6s"/>
    <property type="match status" value="1"/>
</dbReference>
<dbReference type="GO" id="GO:0016810">
    <property type="term" value="F:hydrolase activity, acting on carbon-nitrogen (but not peptide) bonds"/>
    <property type="evidence" value="ECO:0007669"/>
    <property type="project" value="InterPro"/>
</dbReference>
<dbReference type="KEGG" id="noy:EXE57_01940"/>
<dbReference type="GO" id="GO:0005975">
    <property type="term" value="P:carbohydrate metabolic process"/>
    <property type="evidence" value="ECO:0007669"/>
    <property type="project" value="InterPro"/>
</dbReference>
<evidence type="ECO:0000256" key="2">
    <source>
        <dbReference type="ARBA" id="ARBA00022729"/>
    </source>
</evidence>
<accession>A0A4P7GH45</accession>
<sequence>MTGVTLRRAGDVALRRSPAQAVFTRRAARRLAVLAYHGVDDPGQFARQLDHVVRHAAPVSLDAVLAALSGGPPLPPHAVLVTFDDGFRSVLDAGLPLLRERGVPAVAFVLPGLLDTRQPFWWTEATLLHDAGARAAGTPTTSAAALVGWLKTVPDTRRVEVVEELRAAAPGVDTSMGQLSRQELAILLEGGVAIGNHTWTHPCLDRCDTAEVTRQVVDAHDTIREVLGHPPRAFAYPNGNHDLRAEGLLGELGYEAAFLFDHRLAQAPGPASDRLRISRLRVGTETSLDRFATILSGLHPAVHHARGGR</sequence>
<dbReference type="Proteomes" id="UP000294894">
    <property type="component" value="Chromosome"/>
</dbReference>
<keyword evidence="2" id="KW-0732">Signal</keyword>
<dbReference type="OrthoDB" id="9782872at2"/>
<reference evidence="4 5" key="1">
    <citation type="submission" date="2019-03" db="EMBL/GenBank/DDBJ databases">
        <title>Three New Species of Nocardioides, Nocardioides euryhalodurans sp. nov., Nocardioides seonyuensis sp. nov. and Nocardioides eburneoflavus sp. nov., Iolated from Soil.</title>
        <authorList>
            <person name="Roh S.G."/>
            <person name="Lee C."/>
            <person name="Kim M.-K."/>
            <person name="Kim S.B."/>
        </authorList>
    </citation>
    <scope>NUCLEOTIDE SEQUENCE [LARGE SCALE GENOMIC DNA]</scope>
    <source>
        <strain evidence="4 5">MMS17-SY117</strain>
    </source>
</reference>
<evidence type="ECO:0000259" key="3">
    <source>
        <dbReference type="PROSITE" id="PS51677"/>
    </source>
</evidence>
<evidence type="ECO:0000313" key="5">
    <source>
        <dbReference type="Proteomes" id="UP000294894"/>
    </source>
</evidence>
<organism evidence="4 5">
    <name type="scientific">Nocardioides euryhalodurans</name>
    <dbReference type="NCBI Taxonomy" id="2518370"/>
    <lineage>
        <taxon>Bacteria</taxon>
        <taxon>Bacillati</taxon>
        <taxon>Actinomycetota</taxon>
        <taxon>Actinomycetes</taxon>
        <taxon>Propionibacteriales</taxon>
        <taxon>Nocardioidaceae</taxon>
        <taxon>Nocardioides</taxon>
    </lineage>
</organism>
<dbReference type="InterPro" id="IPR051398">
    <property type="entry name" value="Polysacch_Deacetylase"/>
</dbReference>
<dbReference type="InterPro" id="IPR011330">
    <property type="entry name" value="Glyco_hydro/deAcase_b/a-brl"/>
</dbReference>
<dbReference type="GO" id="GO:0005576">
    <property type="term" value="C:extracellular region"/>
    <property type="evidence" value="ECO:0007669"/>
    <property type="project" value="UniProtKB-SubCell"/>
</dbReference>
<dbReference type="PANTHER" id="PTHR34216:SF3">
    <property type="entry name" value="POLY-BETA-1,6-N-ACETYL-D-GLUCOSAMINE N-DEACETYLASE"/>
    <property type="match status" value="1"/>
</dbReference>
<dbReference type="EMBL" id="CP038267">
    <property type="protein sequence ID" value="QBR91165.1"/>
    <property type="molecule type" value="Genomic_DNA"/>
</dbReference>
<evidence type="ECO:0000256" key="1">
    <source>
        <dbReference type="ARBA" id="ARBA00004613"/>
    </source>
</evidence>
<proteinExistence type="predicted"/>
<dbReference type="Gene3D" id="3.20.20.370">
    <property type="entry name" value="Glycoside hydrolase/deacetylase"/>
    <property type="match status" value="1"/>
</dbReference>
<protein>
    <submittedName>
        <fullName evidence="4">Polysaccharide deacetylase family protein</fullName>
    </submittedName>
</protein>
<dbReference type="PROSITE" id="PS51677">
    <property type="entry name" value="NODB"/>
    <property type="match status" value="1"/>
</dbReference>
<evidence type="ECO:0000313" key="4">
    <source>
        <dbReference type="EMBL" id="QBR91165.1"/>
    </source>
</evidence>
<dbReference type="Pfam" id="PF01522">
    <property type="entry name" value="Polysacc_deac_1"/>
    <property type="match status" value="1"/>
</dbReference>
<comment type="subcellular location">
    <subcellularLocation>
        <location evidence="1">Secreted</location>
    </subcellularLocation>
</comment>
<keyword evidence="5" id="KW-1185">Reference proteome</keyword>
<dbReference type="SUPFAM" id="SSF88713">
    <property type="entry name" value="Glycoside hydrolase/deacetylase"/>
    <property type="match status" value="1"/>
</dbReference>
<dbReference type="RefSeq" id="WP_135073498.1">
    <property type="nucleotide sequence ID" value="NZ_CP038267.1"/>
</dbReference>
<name>A0A4P7GH45_9ACTN</name>